<evidence type="ECO:0000313" key="2">
    <source>
        <dbReference type="Proteomes" id="UP001151002"/>
    </source>
</evidence>
<dbReference type="EMBL" id="JAPNTZ010000009">
    <property type="protein sequence ID" value="MCY1141434.1"/>
    <property type="molecule type" value="Genomic_DNA"/>
</dbReference>
<keyword evidence="2" id="KW-1185">Reference proteome</keyword>
<evidence type="ECO:0000313" key="1">
    <source>
        <dbReference type="EMBL" id="MCY1141434.1"/>
    </source>
</evidence>
<reference evidence="1" key="1">
    <citation type="submission" date="2022-11" db="EMBL/GenBank/DDBJ databases">
        <authorList>
            <person name="Somphong A."/>
            <person name="Phongsopitanun W."/>
        </authorList>
    </citation>
    <scope>NUCLEOTIDE SEQUENCE</scope>
    <source>
        <strain evidence="1">Pm04-4</strain>
    </source>
</reference>
<organism evidence="1 2">
    <name type="scientific">Paractinoplanes pyxinae</name>
    <dbReference type="NCBI Taxonomy" id="2997416"/>
    <lineage>
        <taxon>Bacteria</taxon>
        <taxon>Bacillati</taxon>
        <taxon>Actinomycetota</taxon>
        <taxon>Actinomycetes</taxon>
        <taxon>Micromonosporales</taxon>
        <taxon>Micromonosporaceae</taxon>
        <taxon>Paractinoplanes</taxon>
    </lineage>
</organism>
<dbReference type="RefSeq" id="WP_267565817.1">
    <property type="nucleotide sequence ID" value="NZ_JAPNTZ010000009.1"/>
</dbReference>
<accession>A0ABT4B4M2</accession>
<dbReference type="Proteomes" id="UP001151002">
    <property type="component" value="Unassembled WGS sequence"/>
</dbReference>
<comment type="caution">
    <text evidence="1">The sequence shown here is derived from an EMBL/GenBank/DDBJ whole genome shotgun (WGS) entry which is preliminary data.</text>
</comment>
<protein>
    <submittedName>
        <fullName evidence="1">Uncharacterized protein</fullName>
    </submittedName>
</protein>
<sequence length="157" mass="17967">MTSSLLTDRLRWRRELAARWDQRRLDAYTTFAATLKDITTLGFRLTAELRPGSHSIPIERTVGLQDLAAANARKAKDWEALLLLADEPCVTAAREWRDAVREFERFSRAETIDAPAWQERLDRMNEARDGFYVAARRSLGVQGGSVEQFKYLPRSAP</sequence>
<proteinExistence type="predicted"/>
<name>A0ABT4B4M2_9ACTN</name>
<gene>
    <name evidence="1" type="ORF">OWR29_25845</name>
</gene>